<dbReference type="PANTHER" id="PTHR31001:SF88">
    <property type="entry name" value="TRANSCRIPTION FACTOR PDR3"/>
    <property type="match status" value="1"/>
</dbReference>
<protein>
    <recommendedName>
        <fullName evidence="4">Zn(2)-C6 fungal-type domain-containing protein</fullName>
    </recommendedName>
</protein>
<feature type="compositionally biased region" description="Low complexity" evidence="3">
    <location>
        <begin position="606"/>
        <end position="619"/>
    </location>
</feature>
<feature type="compositionally biased region" description="Low complexity" evidence="3">
    <location>
        <begin position="26"/>
        <end position="40"/>
    </location>
</feature>
<dbReference type="Proteomes" id="UP000306050">
    <property type="component" value="Chromosome SGRAM_5"/>
</dbReference>
<keyword evidence="6" id="KW-1185">Reference proteome</keyword>
<dbReference type="AlphaFoldDB" id="A0A4U7KST4"/>
<dbReference type="GO" id="GO:0005634">
    <property type="term" value="C:nucleus"/>
    <property type="evidence" value="ECO:0007669"/>
    <property type="project" value="UniProtKB-SubCell"/>
</dbReference>
<feature type="domain" description="Zn(2)-C6 fungal-type" evidence="4">
    <location>
        <begin position="88"/>
        <end position="117"/>
    </location>
</feature>
<evidence type="ECO:0000313" key="6">
    <source>
        <dbReference type="Proteomes" id="UP000306050"/>
    </source>
</evidence>
<evidence type="ECO:0000313" key="5">
    <source>
        <dbReference type="EMBL" id="TKY86328.1"/>
    </source>
</evidence>
<dbReference type="InterPro" id="IPR001138">
    <property type="entry name" value="Zn2Cys6_DnaBD"/>
</dbReference>
<feature type="region of interest" description="Disordered" evidence="3">
    <location>
        <begin position="852"/>
        <end position="889"/>
    </location>
</feature>
<dbReference type="EMBL" id="SRRM01000018">
    <property type="protein sequence ID" value="TKY86328.1"/>
    <property type="molecule type" value="Genomic_DNA"/>
</dbReference>
<keyword evidence="2" id="KW-0539">Nucleus</keyword>
<evidence type="ECO:0000256" key="3">
    <source>
        <dbReference type="SAM" id="MobiDB-lite"/>
    </source>
</evidence>
<dbReference type="CDD" id="cd00067">
    <property type="entry name" value="GAL4"/>
    <property type="match status" value="1"/>
</dbReference>
<dbReference type="GeneID" id="40728048"/>
<evidence type="ECO:0000259" key="4">
    <source>
        <dbReference type="PROSITE" id="PS50048"/>
    </source>
</evidence>
<dbReference type="SMART" id="SM00066">
    <property type="entry name" value="GAL4"/>
    <property type="match status" value="1"/>
</dbReference>
<feature type="compositionally biased region" description="Low complexity" evidence="3">
    <location>
        <begin position="60"/>
        <end position="71"/>
    </location>
</feature>
<dbReference type="InterPro" id="IPR036864">
    <property type="entry name" value="Zn2-C6_fun-type_DNA-bd_sf"/>
</dbReference>
<dbReference type="PANTHER" id="PTHR31001">
    <property type="entry name" value="UNCHARACTERIZED TRANSCRIPTIONAL REGULATORY PROTEIN"/>
    <property type="match status" value="1"/>
</dbReference>
<feature type="compositionally biased region" description="Polar residues" evidence="3">
    <location>
        <begin position="852"/>
        <end position="864"/>
    </location>
</feature>
<organism evidence="5 6">
    <name type="scientific">Sporisorium graminicola</name>
    <dbReference type="NCBI Taxonomy" id="280036"/>
    <lineage>
        <taxon>Eukaryota</taxon>
        <taxon>Fungi</taxon>
        <taxon>Dikarya</taxon>
        <taxon>Basidiomycota</taxon>
        <taxon>Ustilaginomycotina</taxon>
        <taxon>Ustilaginomycetes</taxon>
        <taxon>Ustilaginales</taxon>
        <taxon>Ustilaginaceae</taxon>
        <taxon>Sporisorium</taxon>
    </lineage>
</organism>
<dbReference type="RefSeq" id="XP_029738313.1">
    <property type="nucleotide sequence ID" value="XM_029885747.1"/>
</dbReference>
<feature type="region of interest" description="Disordered" evidence="3">
    <location>
        <begin position="1"/>
        <end position="88"/>
    </location>
</feature>
<dbReference type="OrthoDB" id="3364175at2759"/>
<comment type="caution">
    <text evidence="5">The sequence shown here is derived from an EMBL/GenBank/DDBJ whole genome shotgun (WGS) entry which is preliminary data.</text>
</comment>
<dbReference type="PROSITE" id="PS50048">
    <property type="entry name" value="ZN2_CY6_FUNGAL_2"/>
    <property type="match status" value="1"/>
</dbReference>
<evidence type="ECO:0000256" key="1">
    <source>
        <dbReference type="ARBA" id="ARBA00004123"/>
    </source>
</evidence>
<sequence length="957" mass="103586">MPPPPLHESSTTTMTTTARKRRKTTSARSSYASSSSLSSIESRHSGSVVSPKVNGTATVPAAAAAAAPSASKPNHDPHQPPPGRELKSCTECGRRKIRCDKQRPCTACTNRGEPELCYSGTYTRLRTDRKSYATVEQFDQLKQKLNQLESALAHRLYPYRNAPHMPFPSSSLSAQPPPLHATSHLSLLSDLCAASASAPSSSSTFTAPPSPRPPRPAHTPNVARDPALATGPTHKAATAQAEQHSALLGQLSSSIRRIALDHSSWAETSFVAEDASTGSLHAAFLARLLVLFPRRHIANALIDAFFSLPNVVLNHVIDPAELHTAVDGLYDDLLQRRRPRTPPAFIALLMAVFAAGLHAADPDVPEQRTALEACGWVAHTHHPSAATASLLNLSQSFFNVRVAGLTGFAHGDGPGGQVRLTIPFTVRAWHESCLKALHLADFLAQPSFPALAALEVMGCICLEPTQAARRDSLAAIAFAMARRLKLHRSSSSNKDHRSRHRTRLICVMALHECQAALAHPDRNGFVAWPHNINHQDAAAESYDAIMARLVTLSQHVCQTVFQHSNAGQQTDTLPVSVATRLCGEMDTYYQRLPRGYMQAEMHAEPRSANPRASASRSSSVATGVGDAGVQQLDRSLVHIHLAALRVLVLTRIPSVQRSNSRTGSGSSSYAVHDALRSELHTIALRHLTLSAKVCTVWPAFLKFSNNGLLVVRSALAVVLHLQMGWIETALRQRVAAALGWVCDQLHALKAHGAQVGKLKWLIEEVLRRGPHLHSNGEVVPAQDRLDQLLSQLVASTATPDAAERPVWSNFVGPETLDTVASVANYSNNGDHRAQEAFHVLRIEPDCTVMLQDSTQPAENQSDSVHAQHQEMDASPQPQQEQQQEQQKTLPPSEVSLFAAHPPTPRLSMVAEVSPSSYHDMVGSQPMQIPGFGDPVAQDTDVPQWVSSLLEAVLNGVA</sequence>
<feature type="compositionally biased region" description="Pro residues" evidence="3">
    <location>
        <begin position="208"/>
        <end position="217"/>
    </location>
</feature>
<dbReference type="InterPro" id="IPR050613">
    <property type="entry name" value="Sec_Metabolite_Reg"/>
</dbReference>
<feature type="compositionally biased region" description="Low complexity" evidence="3">
    <location>
        <begin position="875"/>
        <end position="886"/>
    </location>
</feature>
<dbReference type="Gene3D" id="4.10.240.10">
    <property type="entry name" value="Zn(2)-C6 fungal-type DNA-binding domain"/>
    <property type="match status" value="1"/>
</dbReference>
<evidence type="ECO:0000256" key="2">
    <source>
        <dbReference type="ARBA" id="ARBA00023242"/>
    </source>
</evidence>
<name>A0A4U7KST4_9BASI</name>
<reference evidence="5 6" key="1">
    <citation type="submission" date="2019-05" db="EMBL/GenBank/DDBJ databases">
        <title>Sporisorium graminicola CBS 10092 draft sequencing and annotation.</title>
        <authorList>
            <person name="Solano-Gonzalez S."/>
            <person name="Caddick M.X."/>
            <person name="Darby A."/>
        </authorList>
    </citation>
    <scope>NUCLEOTIDE SEQUENCE [LARGE SCALE GENOMIC DNA]</scope>
    <source>
        <strain evidence="5 6">CBS 10092</strain>
    </source>
</reference>
<feature type="region of interest" description="Disordered" evidence="3">
    <location>
        <begin position="601"/>
        <end position="620"/>
    </location>
</feature>
<feature type="region of interest" description="Disordered" evidence="3">
    <location>
        <begin position="200"/>
        <end position="242"/>
    </location>
</feature>
<dbReference type="KEGG" id="sgra:EX895_005153"/>
<dbReference type="CDD" id="cd12148">
    <property type="entry name" value="fungal_TF_MHR"/>
    <property type="match status" value="1"/>
</dbReference>
<dbReference type="GO" id="GO:0008270">
    <property type="term" value="F:zinc ion binding"/>
    <property type="evidence" value="ECO:0007669"/>
    <property type="project" value="InterPro"/>
</dbReference>
<feature type="compositionally biased region" description="Basic and acidic residues" evidence="3">
    <location>
        <begin position="73"/>
        <end position="88"/>
    </location>
</feature>
<gene>
    <name evidence="5" type="ORF">EX895_005153</name>
</gene>
<proteinExistence type="predicted"/>
<accession>A0A4U7KST4</accession>
<dbReference type="GO" id="GO:0000981">
    <property type="term" value="F:DNA-binding transcription factor activity, RNA polymerase II-specific"/>
    <property type="evidence" value="ECO:0007669"/>
    <property type="project" value="InterPro"/>
</dbReference>
<dbReference type="SUPFAM" id="SSF57701">
    <property type="entry name" value="Zn2/Cys6 DNA-binding domain"/>
    <property type="match status" value="1"/>
</dbReference>
<comment type="subcellular location">
    <subcellularLocation>
        <location evidence="1">Nucleus</location>
    </subcellularLocation>
</comment>